<evidence type="ECO:0000256" key="1">
    <source>
        <dbReference type="SAM" id="Phobius"/>
    </source>
</evidence>
<reference evidence="2" key="1">
    <citation type="submission" date="2020-05" db="EMBL/GenBank/DDBJ databases">
        <authorList>
            <person name="Chiriac C."/>
            <person name="Salcher M."/>
            <person name="Ghai R."/>
            <person name="Kavagutti S V."/>
        </authorList>
    </citation>
    <scope>NUCLEOTIDE SEQUENCE</scope>
</reference>
<proteinExistence type="predicted"/>
<sequence length="55" mass="5962">MSNSQMMGIRILCMALGWAFGALIFGTEAVWLWGTPSFIWCGFAGGMIGIMLTSK</sequence>
<accession>A0A6J6L6Q1</accession>
<dbReference type="AlphaFoldDB" id="A0A6J6L6Q1"/>
<gene>
    <name evidence="2" type="ORF">UFOPK2243_00897</name>
</gene>
<protein>
    <submittedName>
        <fullName evidence="2">Unannotated protein</fullName>
    </submittedName>
</protein>
<feature type="transmembrane region" description="Helical" evidence="1">
    <location>
        <begin position="7"/>
        <end position="25"/>
    </location>
</feature>
<keyword evidence="1" id="KW-1133">Transmembrane helix</keyword>
<keyword evidence="1" id="KW-0472">Membrane</keyword>
<dbReference type="EMBL" id="CAEZWL010000025">
    <property type="protein sequence ID" value="CAB4657362.1"/>
    <property type="molecule type" value="Genomic_DNA"/>
</dbReference>
<feature type="transmembrane region" description="Helical" evidence="1">
    <location>
        <begin position="31"/>
        <end position="52"/>
    </location>
</feature>
<organism evidence="2">
    <name type="scientific">freshwater metagenome</name>
    <dbReference type="NCBI Taxonomy" id="449393"/>
    <lineage>
        <taxon>unclassified sequences</taxon>
        <taxon>metagenomes</taxon>
        <taxon>ecological metagenomes</taxon>
    </lineage>
</organism>
<evidence type="ECO:0000313" key="2">
    <source>
        <dbReference type="EMBL" id="CAB4657362.1"/>
    </source>
</evidence>
<name>A0A6J6L6Q1_9ZZZZ</name>
<keyword evidence="1" id="KW-0812">Transmembrane</keyword>